<gene>
    <name evidence="3" type="ORF">LZ495_03280</name>
</gene>
<dbReference type="Pfam" id="PF01569">
    <property type="entry name" value="PAP2"/>
    <property type="match status" value="1"/>
</dbReference>
<evidence type="ECO:0000259" key="2">
    <source>
        <dbReference type="SMART" id="SM00014"/>
    </source>
</evidence>
<evidence type="ECO:0000313" key="4">
    <source>
        <dbReference type="Proteomes" id="UP001165378"/>
    </source>
</evidence>
<evidence type="ECO:0000256" key="1">
    <source>
        <dbReference type="SAM" id="Phobius"/>
    </source>
</evidence>
<feature type="domain" description="Phosphatidic acid phosphatase type 2/haloperoxidase" evidence="2">
    <location>
        <begin position="87"/>
        <end position="197"/>
    </location>
</feature>
<organism evidence="3 4">
    <name type="scientific">Yinghuangia soli</name>
    <dbReference type="NCBI Taxonomy" id="2908204"/>
    <lineage>
        <taxon>Bacteria</taxon>
        <taxon>Bacillati</taxon>
        <taxon>Actinomycetota</taxon>
        <taxon>Actinomycetes</taxon>
        <taxon>Kitasatosporales</taxon>
        <taxon>Streptomycetaceae</taxon>
        <taxon>Yinghuangia</taxon>
    </lineage>
</organism>
<feature type="transmembrane region" description="Helical" evidence="1">
    <location>
        <begin position="128"/>
        <end position="144"/>
    </location>
</feature>
<proteinExistence type="predicted"/>
<feature type="transmembrane region" description="Helical" evidence="1">
    <location>
        <begin position="56"/>
        <end position="76"/>
    </location>
</feature>
<protein>
    <submittedName>
        <fullName evidence="3">Phosphatase PAP2 family protein</fullName>
    </submittedName>
</protein>
<name>A0AA41TYJ4_9ACTN</name>
<keyword evidence="4" id="KW-1185">Reference proteome</keyword>
<evidence type="ECO:0000313" key="3">
    <source>
        <dbReference type="EMBL" id="MCF2526245.1"/>
    </source>
</evidence>
<dbReference type="SMART" id="SM00014">
    <property type="entry name" value="acidPPc"/>
    <property type="match status" value="1"/>
</dbReference>
<dbReference type="AlphaFoldDB" id="A0AA41TYJ4"/>
<dbReference type="CDD" id="cd03392">
    <property type="entry name" value="PAP2_like_2"/>
    <property type="match status" value="1"/>
</dbReference>
<dbReference type="InterPro" id="IPR036938">
    <property type="entry name" value="PAP2/HPO_sf"/>
</dbReference>
<keyword evidence="1" id="KW-0472">Membrane</keyword>
<reference evidence="3" key="1">
    <citation type="submission" date="2022-01" db="EMBL/GenBank/DDBJ databases">
        <title>Genome-Based Taxonomic Classification of the Phylum Actinobacteria.</title>
        <authorList>
            <person name="Gao Y."/>
        </authorList>
    </citation>
    <scope>NUCLEOTIDE SEQUENCE</scope>
    <source>
        <strain evidence="3">KLBMP 8922</strain>
    </source>
</reference>
<dbReference type="RefSeq" id="WP_235050290.1">
    <property type="nucleotide sequence ID" value="NZ_JAKFHA010000001.1"/>
</dbReference>
<sequence length="212" mass="22452">MILTAAGAAVVVLLTVLVETAWGPLERLDAAVAEDCRHWVAADPARERTLLILSDWVWDPFAFRGVVLAVCVWLWWRRGGRSRLPQVLWAAVALLVAVGLSGSAKVVFDRPRPEGMAVTAPGGSFPSGHVLTATAAVGVLVVLLRPHLSARGRPWLYAGAAVSAIGVGATRVLLGAHFLSDVVAGWILGGVVLAVTLAVFRWRGADPAEPYD</sequence>
<keyword evidence="1" id="KW-0812">Transmembrane</keyword>
<dbReference type="PANTHER" id="PTHR14969:SF13">
    <property type="entry name" value="AT30094P"/>
    <property type="match status" value="1"/>
</dbReference>
<feature type="transmembrane region" description="Helical" evidence="1">
    <location>
        <begin position="182"/>
        <end position="200"/>
    </location>
</feature>
<feature type="transmembrane region" description="Helical" evidence="1">
    <location>
        <begin position="88"/>
        <end position="108"/>
    </location>
</feature>
<dbReference type="PANTHER" id="PTHR14969">
    <property type="entry name" value="SPHINGOSINE-1-PHOSPHATE PHOSPHOHYDROLASE"/>
    <property type="match status" value="1"/>
</dbReference>
<keyword evidence="1" id="KW-1133">Transmembrane helix</keyword>
<dbReference type="EMBL" id="JAKFHA010000001">
    <property type="protein sequence ID" value="MCF2526245.1"/>
    <property type="molecule type" value="Genomic_DNA"/>
</dbReference>
<dbReference type="Proteomes" id="UP001165378">
    <property type="component" value="Unassembled WGS sequence"/>
</dbReference>
<dbReference type="SUPFAM" id="SSF48317">
    <property type="entry name" value="Acid phosphatase/Vanadium-dependent haloperoxidase"/>
    <property type="match status" value="1"/>
</dbReference>
<feature type="transmembrane region" description="Helical" evidence="1">
    <location>
        <begin position="156"/>
        <end position="176"/>
    </location>
</feature>
<dbReference type="InterPro" id="IPR000326">
    <property type="entry name" value="PAP2/HPO"/>
</dbReference>
<comment type="caution">
    <text evidence="3">The sequence shown here is derived from an EMBL/GenBank/DDBJ whole genome shotgun (WGS) entry which is preliminary data.</text>
</comment>
<accession>A0AA41TYJ4</accession>
<dbReference type="Gene3D" id="1.20.144.10">
    <property type="entry name" value="Phosphatidic acid phosphatase type 2/haloperoxidase"/>
    <property type="match status" value="1"/>
</dbReference>